<evidence type="ECO:0000313" key="1">
    <source>
        <dbReference type="EMBL" id="CCF41038.1"/>
    </source>
</evidence>
<dbReference type="VEuPathDB" id="FungiDB:CH63R_11904"/>
<proteinExistence type="predicted"/>
<dbReference type="HOGENOM" id="CLU_2812206_0_0_1"/>
<name>H1VLD5_COLHI</name>
<sequence>MHRADGCRPTAGTVRYRLAFRKVPSAAWIHLAAGPMTGAQSHAFSGAPLRAPRFRTAAEMSLRRKYL</sequence>
<dbReference type="AlphaFoldDB" id="H1VLD5"/>
<accession>H1VLD5</accession>
<dbReference type="Proteomes" id="UP000007174">
    <property type="component" value="Unassembled WGS sequence"/>
</dbReference>
<dbReference type="EMBL" id="CACQ02004456">
    <property type="protein sequence ID" value="CCF41038.1"/>
    <property type="molecule type" value="Genomic_DNA"/>
</dbReference>
<reference evidence="2" key="1">
    <citation type="journal article" date="2012" name="Nat. Genet.">
        <title>Lifestyle transitions in plant pathogenic Colletotrichum fungi deciphered by genome and transcriptome analyses.</title>
        <authorList>
            <person name="O'Connell R.J."/>
            <person name="Thon M.R."/>
            <person name="Hacquard S."/>
            <person name="Amyotte S.G."/>
            <person name="Kleemann J."/>
            <person name="Torres M.F."/>
            <person name="Damm U."/>
            <person name="Buiate E.A."/>
            <person name="Epstein L."/>
            <person name="Alkan N."/>
            <person name="Altmueller J."/>
            <person name="Alvarado-Balderrama L."/>
            <person name="Bauser C.A."/>
            <person name="Becker C."/>
            <person name="Birren B.W."/>
            <person name="Chen Z."/>
            <person name="Choi J."/>
            <person name="Crouch J.A."/>
            <person name="Duvick J.P."/>
            <person name="Farman M.A."/>
            <person name="Gan P."/>
            <person name="Heiman D."/>
            <person name="Henrissat B."/>
            <person name="Howard R.J."/>
            <person name="Kabbage M."/>
            <person name="Koch C."/>
            <person name="Kracher B."/>
            <person name="Kubo Y."/>
            <person name="Law A.D."/>
            <person name="Lebrun M.-H."/>
            <person name="Lee Y.-H."/>
            <person name="Miyara I."/>
            <person name="Moore N."/>
            <person name="Neumann U."/>
            <person name="Nordstroem K."/>
            <person name="Panaccione D.G."/>
            <person name="Panstruga R."/>
            <person name="Place M."/>
            <person name="Proctor R.H."/>
            <person name="Prusky D."/>
            <person name="Rech G."/>
            <person name="Reinhardt R."/>
            <person name="Rollins J.A."/>
            <person name="Rounsley S."/>
            <person name="Schardl C.L."/>
            <person name="Schwartz D.C."/>
            <person name="Shenoy N."/>
            <person name="Shirasu K."/>
            <person name="Sikhakolli U.R."/>
            <person name="Stueber K."/>
            <person name="Sukno S.A."/>
            <person name="Sweigard J.A."/>
            <person name="Takano Y."/>
            <person name="Takahara H."/>
            <person name="Trail F."/>
            <person name="van der Does H.C."/>
            <person name="Voll L.M."/>
            <person name="Will I."/>
            <person name="Young S."/>
            <person name="Zeng Q."/>
            <person name="Zhang J."/>
            <person name="Zhou S."/>
            <person name="Dickman M.B."/>
            <person name="Schulze-Lefert P."/>
            <person name="Ver Loren van Themaat E."/>
            <person name="Ma L.-J."/>
            <person name="Vaillancourt L.J."/>
        </authorList>
    </citation>
    <scope>NUCLEOTIDE SEQUENCE [LARGE SCALE GENOMIC DNA]</scope>
    <source>
        <strain evidence="2">IMI 349063</strain>
    </source>
</reference>
<protein>
    <submittedName>
        <fullName evidence="1">Uncharacterized protein</fullName>
    </submittedName>
</protein>
<evidence type="ECO:0000313" key="2">
    <source>
        <dbReference type="Proteomes" id="UP000007174"/>
    </source>
</evidence>
<organism evidence="1 2">
    <name type="scientific">Colletotrichum higginsianum (strain IMI 349063)</name>
    <name type="common">Crucifer anthracnose fungus</name>
    <dbReference type="NCBI Taxonomy" id="759273"/>
    <lineage>
        <taxon>Eukaryota</taxon>
        <taxon>Fungi</taxon>
        <taxon>Dikarya</taxon>
        <taxon>Ascomycota</taxon>
        <taxon>Pezizomycotina</taxon>
        <taxon>Sordariomycetes</taxon>
        <taxon>Hypocreomycetidae</taxon>
        <taxon>Glomerellales</taxon>
        <taxon>Glomerellaceae</taxon>
        <taxon>Colletotrichum</taxon>
        <taxon>Colletotrichum destructivum species complex</taxon>
    </lineage>
</organism>
<gene>
    <name evidence="1" type="ORF">CH063_02496</name>
</gene>